<dbReference type="EMBL" id="LN899820">
    <property type="protein sequence ID" value="CUV57847.1"/>
    <property type="molecule type" value="Genomic_DNA"/>
</dbReference>
<evidence type="ECO:0000313" key="1">
    <source>
        <dbReference type="EMBL" id="CUV57847.1"/>
    </source>
</evidence>
<protein>
    <submittedName>
        <fullName evidence="1">Uncharacterized protein</fullName>
    </submittedName>
</protein>
<proteinExistence type="predicted"/>
<dbReference type="AlphaFoldDB" id="A0A0S4X1Q7"/>
<gene>
    <name evidence="2" type="ORF">LH706_01460</name>
    <name evidence="1" type="ORF">RUN215_v1_1530002</name>
</gene>
<evidence type="ECO:0000313" key="2">
    <source>
        <dbReference type="EMBL" id="UZF15169.1"/>
    </source>
</evidence>
<sequence>MNVSAAKHLDATTIEVLLAQGQRVNIHIGQRQVTVYHDGTHYRCGMLRAKTLDTLKALYQRMVR</sequence>
<dbReference type="EMBL" id="CP085043">
    <property type="protein sequence ID" value="UZF15169.1"/>
    <property type="molecule type" value="Genomic_DNA"/>
</dbReference>
<reference evidence="2" key="2">
    <citation type="submission" date="2021-10" db="EMBL/GenBank/DDBJ databases">
        <title>Complete genome sequences of five Ralstonia solancearum strains isolated from sunflower.</title>
        <authorList>
            <person name="She X."/>
            <person name="He Z."/>
        </authorList>
    </citation>
    <scope>NUCLEOTIDE SEQUENCE</scope>
    <source>
        <strain evidence="2">RS638</strain>
    </source>
</reference>
<name>A0A0S4X1Q7_RALSL</name>
<reference evidence="1" key="1">
    <citation type="submission" date="2015-10" db="EMBL/GenBank/DDBJ databases">
        <authorList>
            <person name="Gilbert D.G."/>
        </authorList>
    </citation>
    <scope>NUCLEOTIDE SEQUENCE</scope>
    <source>
        <strain evidence="1">Phyl III-seqv23</strain>
    </source>
</reference>
<organism evidence="1">
    <name type="scientific">Ralstonia solanacearum</name>
    <name type="common">Pseudomonas solanacearum</name>
    <dbReference type="NCBI Taxonomy" id="305"/>
    <lineage>
        <taxon>Bacteria</taxon>
        <taxon>Pseudomonadati</taxon>
        <taxon>Pseudomonadota</taxon>
        <taxon>Betaproteobacteria</taxon>
        <taxon>Burkholderiales</taxon>
        <taxon>Burkholderiaceae</taxon>
        <taxon>Ralstonia</taxon>
        <taxon>Ralstonia solanacearum species complex</taxon>
    </lineage>
</organism>
<accession>A0A0S4X1Q7</accession>